<evidence type="ECO:0000313" key="3">
    <source>
        <dbReference type="Proteomes" id="UP000051861"/>
    </source>
</evidence>
<organism evidence="2 3">
    <name type="scientific">candidate division WOR-1 bacterium DG_54_3</name>
    <dbReference type="NCBI Taxonomy" id="1703775"/>
    <lineage>
        <taxon>Bacteria</taxon>
        <taxon>Bacillati</taxon>
        <taxon>Saganbacteria</taxon>
    </lineage>
</organism>
<reference evidence="2 3" key="1">
    <citation type="journal article" date="2015" name="Microbiome">
        <title>Genomic resolution of linkages in carbon, nitrogen, and sulfur cycling among widespread estuary sediment bacteria.</title>
        <authorList>
            <person name="Baker B.J."/>
            <person name="Lazar C.S."/>
            <person name="Teske A.P."/>
            <person name="Dick G.J."/>
        </authorList>
    </citation>
    <scope>NUCLEOTIDE SEQUENCE [LARGE SCALE GENOMIC DNA]</scope>
    <source>
        <strain evidence="2">DG_54_3</strain>
    </source>
</reference>
<proteinExistence type="predicted"/>
<dbReference type="Proteomes" id="UP000051861">
    <property type="component" value="Unassembled WGS sequence"/>
</dbReference>
<dbReference type="AlphaFoldDB" id="A0A0S7XQI5"/>
<protein>
    <submittedName>
        <fullName evidence="2">Uncharacterized protein</fullName>
    </submittedName>
</protein>
<feature type="compositionally biased region" description="Basic and acidic residues" evidence="1">
    <location>
        <begin position="69"/>
        <end position="82"/>
    </location>
</feature>
<evidence type="ECO:0000313" key="2">
    <source>
        <dbReference type="EMBL" id="KPJ64696.1"/>
    </source>
</evidence>
<sequence length="106" mass="12597">MSKSYRKKEYFQQARIFKETLRILLTPKSYLASGKRKKTRMRFSPSSHTGSGWSRWRGELKSSTPLVIKKQDRKRDARSEKRQNKKYGGGYERKNEMVGVFRTFVL</sequence>
<gene>
    <name evidence="2" type="ORF">AMJ44_12285</name>
</gene>
<accession>A0A0S7XQI5</accession>
<dbReference type="EMBL" id="LIZX01000167">
    <property type="protein sequence ID" value="KPJ64696.1"/>
    <property type="molecule type" value="Genomic_DNA"/>
</dbReference>
<name>A0A0S7XQI5_UNCSA</name>
<comment type="caution">
    <text evidence="2">The sequence shown here is derived from an EMBL/GenBank/DDBJ whole genome shotgun (WGS) entry which is preliminary data.</text>
</comment>
<evidence type="ECO:0000256" key="1">
    <source>
        <dbReference type="SAM" id="MobiDB-lite"/>
    </source>
</evidence>
<feature type="region of interest" description="Disordered" evidence="1">
    <location>
        <begin position="36"/>
        <end position="90"/>
    </location>
</feature>